<reference evidence="2" key="1">
    <citation type="submission" date="2023-07" db="EMBL/GenBank/DDBJ databases">
        <title>Comparative genomics of wheat-associated soil bacteria to identify genetic determinants of phenazine resistance.</title>
        <authorList>
            <person name="Mouncey N."/>
        </authorList>
    </citation>
    <scope>NUCLEOTIDE SEQUENCE</scope>
    <source>
        <strain evidence="2">V4I22</strain>
    </source>
</reference>
<comment type="caution">
    <text evidence="2">The sequence shown here is derived from an EMBL/GenBank/DDBJ whole genome shotgun (WGS) entry which is preliminary data.</text>
</comment>
<accession>A0AAW8F967</accession>
<organism evidence="2 3">
    <name type="scientific">Streptomyces canus</name>
    <dbReference type="NCBI Taxonomy" id="58343"/>
    <lineage>
        <taxon>Bacteria</taxon>
        <taxon>Bacillati</taxon>
        <taxon>Actinomycetota</taxon>
        <taxon>Actinomycetes</taxon>
        <taxon>Kitasatosporales</taxon>
        <taxon>Streptomycetaceae</taxon>
        <taxon>Streptomyces</taxon>
        <taxon>Streptomyces aurantiacus group</taxon>
    </lineage>
</organism>
<dbReference type="AlphaFoldDB" id="A0AAW8F967"/>
<gene>
    <name evidence="2" type="ORF">QFZ22_001348</name>
</gene>
<evidence type="ECO:0000313" key="3">
    <source>
        <dbReference type="Proteomes" id="UP001234216"/>
    </source>
</evidence>
<evidence type="ECO:0000313" key="2">
    <source>
        <dbReference type="EMBL" id="MDQ0905363.1"/>
    </source>
</evidence>
<evidence type="ECO:0000256" key="1">
    <source>
        <dbReference type="SAM" id="MobiDB-lite"/>
    </source>
</evidence>
<name>A0AAW8F967_9ACTN</name>
<proteinExistence type="predicted"/>
<dbReference type="Proteomes" id="UP001234216">
    <property type="component" value="Unassembled WGS sequence"/>
</dbReference>
<dbReference type="EMBL" id="JAUSZV010000005">
    <property type="protein sequence ID" value="MDQ0905363.1"/>
    <property type="molecule type" value="Genomic_DNA"/>
</dbReference>
<protein>
    <submittedName>
        <fullName evidence="2">Uncharacterized protein</fullName>
    </submittedName>
</protein>
<sequence length="97" mass="9981">MRVGASGDEGLVREVAGAASAGMRALHSHRPTVNGLCAMPAIPLHRDGGLSDVIRVEAGAAREDTGSGEARPEAGPADRLPNEIAVPVTCSHCSWTR</sequence>
<feature type="region of interest" description="Disordered" evidence="1">
    <location>
        <begin position="60"/>
        <end position="80"/>
    </location>
</feature>